<dbReference type="InterPro" id="IPR011332">
    <property type="entry name" value="Ribosomal_zn-bd"/>
</dbReference>
<dbReference type="Pfam" id="PF01780">
    <property type="entry name" value="Ribosomal_L37ae"/>
    <property type="match status" value="1"/>
</dbReference>
<dbReference type="EMBL" id="JACEIK010001600">
    <property type="protein sequence ID" value="MCD7470731.1"/>
    <property type="molecule type" value="Genomic_DNA"/>
</dbReference>
<dbReference type="SUPFAM" id="SSF48371">
    <property type="entry name" value="ARM repeat"/>
    <property type="match status" value="1"/>
</dbReference>
<dbReference type="SUPFAM" id="SSF57829">
    <property type="entry name" value="Zn-binding ribosomal proteins"/>
    <property type="match status" value="1"/>
</dbReference>
<organism evidence="6 7">
    <name type="scientific">Datura stramonium</name>
    <name type="common">Jimsonweed</name>
    <name type="synonym">Common thornapple</name>
    <dbReference type="NCBI Taxonomy" id="4076"/>
    <lineage>
        <taxon>Eukaryota</taxon>
        <taxon>Viridiplantae</taxon>
        <taxon>Streptophyta</taxon>
        <taxon>Embryophyta</taxon>
        <taxon>Tracheophyta</taxon>
        <taxon>Spermatophyta</taxon>
        <taxon>Magnoliopsida</taxon>
        <taxon>eudicotyledons</taxon>
        <taxon>Gunneridae</taxon>
        <taxon>Pentapetalae</taxon>
        <taxon>asterids</taxon>
        <taxon>lamiids</taxon>
        <taxon>Solanales</taxon>
        <taxon>Solanaceae</taxon>
        <taxon>Solanoideae</taxon>
        <taxon>Datureae</taxon>
        <taxon>Datura</taxon>
    </lineage>
</organism>
<dbReference type="Gene3D" id="1.25.40.180">
    <property type="match status" value="1"/>
</dbReference>
<name>A0ABS8TIP8_DATST</name>
<dbReference type="PANTHER" id="PTHR48132">
    <property type="entry name" value="ZGC:171772"/>
    <property type="match status" value="1"/>
</dbReference>
<evidence type="ECO:0000256" key="1">
    <source>
        <dbReference type="ARBA" id="ARBA00008672"/>
    </source>
</evidence>
<reference evidence="6 7" key="1">
    <citation type="journal article" date="2021" name="BMC Genomics">
        <title>Datura genome reveals duplications of psychoactive alkaloid biosynthetic genes and high mutation rate following tissue culture.</title>
        <authorList>
            <person name="Rajewski A."/>
            <person name="Carter-House D."/>
            <person name="Stajich J."/>
            <person name="Litt A."/>
        </authorList>
    </citation>
    <scope>NUCLEOTIDE SEQUENCE [LARGE SCALE GENOMIC DNA]</scope>
    <source>
        <strain evidence="6">AR-01</strain>
    </source>
</reference>
<dbReference type="InterPro" id="IPR003891">
    <property type="entry name" value="Initiation_fac_eIF4g_MI"/>
</dbReference>
<evidence type="ECO:0000313" key="6">
    <source>
        <dbReference type="EMBL" id="MCD7470731.1"/>
    </source>
</evidence>
<accession>A0ABS8TIP8</accession>
<dbReference type="Gene3D" id="2.20.25.30">
    <property type="match status" value="1"/>
</dbReference>
<comment type="similarity">
    <text evidence="1">Belongs to the eukaryotic ribosomal protein eL43 family.</text>
</comment>
<dbReference type="PANTHER" id="PTHR48132:SF3">
    <property type="entry name" value="SIMILAR TO 60S RIBOSOMAL PROTEIN L37A"/>
    <property type="match status" value="1"/>
</dbReference>
<sequence length="195" mass="21797">MSSESAYNCLSLGFESVLATLEDEVTDAPKAAVFLGHIFGRLISENVISLKETARLIRHGGEEPGHLLQTGLGYEVLKSTFDLIRSEKGESALRDICSTSSTQLEDFRPPELLLLALQSWYLLLYHPSEATLQILHQQTKRTKKAGIVGKYGTRYGASLRKQIKKMEVSQHSKYFCGFCGKLGSTIRRLREQTES</sequence>
<feature type="domain" description="MI" evidence="5">
    <location>
        <begin position="1"/>
        <end position="58"/>
    </location>
</feature>
<proteinExistence type="inferred from homology"/>
<keyword evidence="2" id="KW-0810">Translation regulation</keyword>
<dbReference type="InterPro" id="IPR002674">
    <property type="entry name" value="Ribosomal_eL43"/>
</dbReference>
<evidence type="ECO:0000259" key="5">
    <source>
        <dbReference type="PROSITE" id="PS51366"/>
    </source>
</evidence>
<keyword evidence="7" id="KW-1185">Reference proteome</keyword>
<keyword evidence="4" id="KW-0687">Ribonucleoprotein</keyword>
<dbReference type="Proteomes" id="UP000823775">
    <property type="component" value="Unassembled WGS sequence"/>
</dbReference>
<evidence type="ECO:0000256" key="2">
    <source>
        <dbReference type="ARBA" id="ARBA00022845"/>
    </source>
</evidence>
<protein>
    <recommendedName>
        <fullName evidence="5">MI domain-containing protein</fullName>
    </recommendedName>
</protein>
<comment type="caution">
    <text evidence="6">The sequence shown here is derived from an EMBL/GenBank/DDBJ whole genome shotgun (WGS) entry which is preliminary data.</text>
</comment>
<evidence type="ECO:0000256" key="4">
    <source>
        <dbReference type="ARBA" id="ARBA00023274"/>
    </source>
</evidence>
<dbReference type="InterPro" id="IPR011331">
    <property type="entry name" value="Ribosomal_eL37/eL43"/>
</dbReference>
<keyword evidence="3" id="KW-0689">Ribosomal protein</keyword>
<gene>
    <name evidence="6" type="ORF">HAX54_010827</name>
</gene>
<dbReference type="InterPro" id="IPR016024">
    <property type="entry name" value="ARM-type_fold"/>
</dbReference>
<dbReference type="PROSITE" id="PS51366">
    <property type="entry name" value="MI"/>
    <property type="match status" value="1"/>
</dbReference>
<evidence type="ECO:0000256" key="3">
    <source>
        <dbReference type="ARBA" id="ARBA00022980"/>
    </source>
</evidence>
<evidence type="ECO:0000313" key="7">
    <source>
        <dbReference type="Proteomes" id="UP000823775"/>
    </source>
</evidence>